<organism evidence="1 2">
    <name type="scientific">Trifolium pratense</name>
    <name type="common">Red clover</name>
    <dbReference type="NCBI Taxonomy" id="57577"/>
    <lineage>
        <taxon>Eukaryota</taxon>
        <taxon>Viridiplantae</taxon>
        <taxon>Streptophyta</taxon>
        <taxon>Embryophyta</taxon>
        <taxon>Tracheophyta</taxon>
        <taxon>Spermatophyta</taxon>
        <taxon>Magnoliopsida</taxon>
        <taxon>eudicotyledons</taxon>
        <taxon>Gunneridae</taxon>
        <taxon>Pentapetalae</taxon>
        <taxon>rosids</taxon>
        <taxon>fabids</taxon>
        <taxon>Fabales</taxon>
        <taxon>Fabaceae</taxon>
        <taxon>Papilionoideae</taxon>
        <taxon>50 kb inversion clade</taxon>
        <taxon>NPAAA clade</taxon>
        <taxon>Hologalegina</taxon>
        <taxon>IRL clade</taxon>
        <taxon>Trifolieae</taxon>
        <taxon>Trifolium</taxon>
    </lineage>
</organism>
<dbReference type="EMBL" id="ASHM01030140">
    <property type="protein sequence ID" value="PNX76121.1"/>
    <property type="molecule type" value="Genomic_DNA"/>
</dbReference>
<gene>
    <name evidence="1" type="ORF">L195_g032066</name>
</gene>
<dbReference type="AlphaFoldDB" id="A0A2K3LC59"/>
<accession>A0A2K3LC59</accession>
<evidence type="ECO:0000313" key="1">
    <source>
        <dbReference type="EMBL" id="PNX76121.1"/>
    </source>
</evidence>
<reference evidence="1 2" key="1">
    <citation type="journal article" date="2014" name="Am. J. Bot.">
        <title>Genome assembly and annotation for red clover (Trifolium pratense; Fabaceae).</title>
        <authorList>
            <person name="Istvanek J."/>
            <person name="Jaros M."/>
            <person name="Krenek A."/>
            <person name="Repkova J."/>
        </authorList>
    </citation>
    <scope>NUCLEOTIDE SEQUENCE [LARGE SCALE GENOMIC DNA]</scope>
    <source>
        <strain evidence="2">cv. Tatra</strain>
        <tissue evidence="1">Young leaves</tissue>
    </source>
</reference>
<name>A0A2K3LC59_TRIPR</name>
<sequence length="62" mass="6997">MLFRPPRHPSPGTTIIRGHENGGFARWCSSAQSDKHGWWAVSSEKQGDGEVIEVGDDGCWWW</sequence>
<dbReference type="Proteomes" id="UP000236291">
    <property type="component" value="Unassembled WGS sequence"/>
</dbReference>
<protein>
    <submittedName>
        <fullName evidence="1">Uncharacterized protein</fullName>
    </submittedName>
</protein>
<evidence type="ECO:0000313" key="2">
    <source>
        <dbReference type="Proteomes" id="UP000236291"/>
    </source>
</evidence>
<proteinExistence type="predicted"/>
<comment type="caution">
    <text evidence="1">The sequence shown here is derived from an EMBL/GenBank/DDBJ whole genome shotgun (WGS) entry which is preliminary data.</text>
</comment>
<reference evidence="1 2" key="2">
    <citation type="journal article" date="2017" name="Front. Plant Sci.">
        <title>Gene Classification and Mining of Molecular Markers Useful in Red Clover (Trifolium pratense) Breeding.</title>
        <authorList>
            <person name="Istvanek J."/>
            <person name="Dluhosova J."/>
            <person name="Dluhos P."/>
            <person name="Patkova L."/>
            <person name="Nedelnik J."/>
            <person name="Repkova J."/>
        </authorList>
    </citation>
    <scope>NUCLEOTIDE SEQUENCE [LARGE SCALE GENOMIC DNA]</scope>
    <source>
        <strain evidence="2">cv. Tatra</strain>
        <tissue evidence="1">Young leaves</tissue>
    </source>
</reference>